<accession>A0A8J6HR34</accession>
<dbReference type="PANTHER" id="PTHR14240">
    <property type="entry name" value="RETINITIS PIGMENTOSA GTPASE REGULATOR-INTERACTING PROTEIN"/>
    <property type="match status" value="1"/>
</dbReference>
<comment type="caution">
    <text evidence="2">The sequence shown here is derived from an EMBL/GenBank/DDBJ whole genome shotgun (WGS) entry which is preliminary data.</text>
</comment>
<dbReference type="PANTHER" id="PTHR14240:SF5">
    <property type="entry name" value="RPGRIP1 C-TERMINAL DOMAIN-CONTAINING PROTEIN"/>
    <property type="match status" value="1"/>
</dbReference>
<dbReference type="InterPro" id="IPR035892">
    <property type="entry name" value="C2_domain_sf"/>
</dbReference>
<feature type="domain" description="RPGRIP1 C-terminal" evidence="1">
    <location>
        <begin position="3"/>
        <end position="142"/>
    </location>
</feature>
<gene>
    <name evidence="2" type="ORF">GEV33_003989</name>
</gene>
<dbReference type="Gene3D" id="2.60.40.150">
    <property type="entry name" value="C2 domain"/>
    <property type="match status" value="1"/>
</dbReference>
<dbReference type="InterPro" id="IPR041091">
    <property type="entry name" value="RPGRIP1_C"/>
</dbReference>
<evidence type="ECO:0000259" key="1">
    <source>
        <dbReference type="Pfam" id="PF18111"/>
    </source>
</evidence>
<reference evidence="2" key="2">
    <citation type="submission" date="2021-08" db="EMBL/GenBank/DDBJ databases">
        <authorList>
            <person name="Eriksson T."/>
        </authorList>
    </citation>
    <scope>NUCLEOTIDE SEQUENCE</scope>
    <source>
        <strain evidence="2">Stoneville</strain>
        <tissue evidence="2">Whole head</tissue>
    </source>
</reference>
<evidence type="ECO:0000313" key="2">
    <source>
        <dbReference type="EMBL" id="KAH0818802.1"/>
    </source>
</evidence>
<evidence type="ECO:0000313" key="3">
    <source>
        <dbReference type="Proteomes" id="UP000719412"/>
    </source>
</evidence>
<dbReference type="EMBL" id="JABDTM020016611">
    <property type="protein sequence ID" value="KAH0818802.1"/>
    <property type="molecule type" value="Genomic_DNA"/>
</dbReference>
<dbReference type="Proteomes" id="UP000719412">
    <property type="component" value="Unassembled WGS sequence"/>
</dbReference>
<organism evidence="2 3">
    <name type="scientific">Tenebrio molitor</name>
    <name type="common">Yellow mealworm beetle</name>
    <dbReference type="NCBI Taxonomy" id="7067"/>
    <lineage>
        <taxon>Eukaryota</taxon>
        <taxon>Metazoa</taxon>
        <taxon>Ecdysozoa</taxon>
        <taxon>Arthropoda</taxon>
        <taxon>Hexapoda</taxon>
        <taxon>Insecta</taxon>
        <taxon>Pterygota</taxon>
        <taxon>Neoptera</taxon>
        <taxon>Endopterygota</taxon>
        <taxon>Coleoptera</taxon>
        <taxon>Polyphaga</taxon>
        <taxon>Cucujiformia</taxon>
        <taxon>Tenebrionidae</taxon>
        <taxon>Tenebrio</taxon>
    </lineage>
</organism>
<dbReference type="AlphaFoldDB" id="A0A8J6HR34"/>
<reference evidence="2" key="1">
    <citation type="journal article" date="2020" name="J Insects Food Feed">
        <title>The yellow mealworm (Tenebrio molitor) genome: a resource for the emerging insects as food and feed industry.</title>
        <authorList>
            <person name="Eriksson T."/>
            <person name="Andere A."/>
            <person name="Kelstrup H."/>
            <person name="Emery V."/>
            <person name="Picard C."/>
        </authorList>
    </citation>
    <scope>NUCLEOTIDE SEQUENCE</scope>
    <source>
        <strain evidence="2">Stoneville</strain>
        <tissue evidence="2">Whole head</tissue>
    </source>
</reference>
<dbReference type="Pfam" id="PF18111">
    <property type="entry name" value="RPGR1_C"/>
    <property type="match status" value="1"/>
</dbReference>
<protein>
    <recommendedName>
        <fullName evidence="1">RPGRIP1 C-terminal domain-containing protein</fullName>
    </recommendedName>
</protein>
<sequence length="239" mass="27530">MLSDAVHQIYVEYSFLGQEGPEMETPFSILKSSIHRNMVYNFTKTFDIDIENNYENCKMLTELIKNDDVIRFMVISEPLESVERPIQTCQEVGYAEVRFEEIIQQEDNIDIYQYEVLDINHPMNVVGYITVRFEGILAMRKMALTLMAPKGYKVFMPIRYLLRSAWFLFPLWCGGAPGYFPRLPTPTLSPLLFLDDTTRISQHTISMGGHPAWDLNPADLAVVSGECRSSFHHPTVSPY</sequence>
<keyword evidence="3" id="KW-1185">Reference proteome</keyword>
<name>A0A8J6HR34_TENMO</name>
<dbReference type="InterPro" id="IPR031139">
    <property type="entry name" value="RPGRIP1_fam"/>
</dbReference>
<proteinExistence type="predicted"/>